<reference evidence="1" key="2">
    <citation type="submission" date="2023-06" db="EMBL/GenBank/DDBJ databases">
        <authorList>
            <consortium name="Lawrence Berkeley National Laboratory"/>
            <person name="Haridas S."/>
            <person name="Hensen N."/>
            <person name="Bonometti L."/>
            <person name="Westerberg I."/>
            <person name="Brannstrom I.O."/>
            <person name="Guillou S."/>
            <person name="Cros-Aarteil S."/>
            <person name="Calhoun S."/>
            <person name="Kuo A."/>
            <person name="Mondo S."/>
            <person name="Pangilinan J."/>
            <person name="Riley R."/>
            <person name="Labutti K."/>
            <person name="Andreopoulos B."/>
            <person name="Lipzen A."/>
            <person name="Chen C."/>
            <person name="Yanf M."/>
            <person name="Daum C."/>
            <person name="Ng V."/>
            <person name="Clum A."/>
            <person name="Steindorff A."/>
            <person name="Ohm R."/>
            <person name="Martin F."/>
            <person name="Silar P."/>
            <person name="Natvig D."/>
            <person name="Lalanne C."/>
            <person name="Gautier V."/>
            <person name="Ament-Velasquez S.L."/>
            <person name="Kruys A."/>
            <person name="Hutchinson M.I."/>
            <person name="Powell A.J."/>
            <person name="Barry K."/>
            <person name="Miller A.N."/>
            <person name="Grigoriev I.V."/>
            <person name="Debuchy R."/>
            <person name="Gladieux P."/>
            <person name="Thoren M.H."/>
            <person name="Johannesson H."/>
        </authorList>
    </citation>
    <scope>NUCLEOTIDE SEQUENCE</scope>
    <source>
        <strain evidence="1">CBS 955.72</strain>
    </source>
</reference>
<proteinExistence type="predicted"/>
<protein>
    <submittedName>
        <fullName evidence="1">Uncharacterized protein</fullName>
    </submittedName>
</protein>
<sequence>MPDSPTFKKRRLPFKRTAIPFEARRKPRPRWFIQYKRAFERAQQHLEEGDWEPCDLAWAEKCVTHVPAPDGKGILTDSELHRLHLQKRSTARHPVSSECVAGLPALSENTVSPRPAPLQSPCHPPMTSTALRVAPRYAWQAGSAGRSAWQRVTRHLKRQHYPWQDALEVERRRFG</sequence>
<gene>
    <name evidence="1" type="ORF">B0T25DRAFT_143792</name>
</gene>
<dbReference type="Proteomes" id="UP001275084">
    <property type="component" value="Unassembled WGS sequence"/>
</dbReference>
<keyword evidence="2" id="KW-1185">Reference proteome</keyword>
<evidence type="ECO:0000313" key="1">
    <source>
        <dbReference type="EMBL" id="KAK3356996.1"/>
    </source>
</evidence>
<reference evidence="1" key="1">
    <citation type="journal article" date="2023" name="Mol. Phylogenet. Evol.">
        <title>Genome-scale phylogeny and comparative genomics of the fungal order Sordariales.</title>
        <authorList>
            <person name="Hensen N."/>
            <person name="Bonometti L."/>
            <person name="Westerberg I."/>
            <person name="Brannstrom I.O."/>
            <person name="Guillou S."/>
            <person name="Cros-Aarteil S."/>
            <person name="Calhoun S."/>
            <person name="Haridas S."/>
            <person name="Kuo A."/>
            <person name="Mondo S."/>
            <person name="Pangilinan J."/>
            <person name="Riley R."/>
            <person name="LaButti K."/>
            <person name="Andreopoulos B."/>
            <person name="Lipzen A."/>
            <person name="Chen C."/>
            <person name="Yan M."/>
            <person name="Daum C."/>
            <person name="Ng V."/>
            <person name="Clum A."/>
            <person name="Steindorff A."/>
            <person name="Ohm R.A."/>
            <person name="Martin F."/>
            <person name="Silar P."/>
            <person name="Natvig D.O."/>
            <person name="Lalanne C."/>
            <person name="Gautier V."/>
            <person name="Ament-Velasquez S.L."/>
            <person name="Kruys A."/>
            <person name="Hutchinson M.I."/>
            <person name="Powell A.J."/>
            <person name="Barry K."/>
            <person name="Miller A.N."/>
            <person name="Grigoriev I.V."/>
            <person name="Debuchy R."/>
            <person name="Gladieux P."/>
            <person name="Hiltunen Thoren M."/>
            <person name="Johannesson H."/>
        </authorList>
    </citation>
    <scope>NUCLEOTIDE SEQUENCE</scope>
    <source>
        <strain evidence="1">CBS 955.72</strain>
    </source>
</reference>
<evidence type="ECO:0000313" key="2">
    <source>
        <dbReference type="Proteomes" id="UP001275084"/>
    </source>
</evidence>
<dbReference type="AlphaFoldDB" id="A0AAJ0MFR4"/>
<name>A0AAJ0MFR4_9PEZI</name>
<organism evidence="1 2">
    <name type="scientific">Lasiosphaeria hispida</name>
    <dbReference type="NCBI Taxonomy" id="260671"/>
    <lineage>
        <taxon>Eukaryota</taxon>
        <taxon>Fungi</taxon>
        <taxon>Dikarya</taxon>
        <taxon>Ascomycota</taxon>
        <taxon>Pezizomycotina</taxon>
        <taxon>Sordariomycetes</taxon>
        <taxon>Sordariomycetidae</taxon>
        <taxon>Sordariales</taxon>
        <taxon>Lasiosphaeriaceae</taxon>
        <taxon>Lasiosphaeria</taxon>
    </lineage>
</organism>
<comment type="caution">
    <text evidence="1">The sequence shown here is derived from an EMBL/GenBank/DDBJ whole genome shotgun (WGS) entry which is preliminary data.</text>
</comment>
<accession>A0AAJ0MFR4</accession>
<dbReference type="EMBL" id="JAUIQD010000003">
    <property type="protein sequence ID" value="KAK3356996.1"/>
    <property type="molecule type" value="Genomic_DNA"/>
</dbReference>